<gene>
    <name evidence="2" type="ORF">INS88_04320</name>
</gene>
<evidence type="ECO:0000313" key="2">
    <source>
        <dbReference type="EMBL" id="QOR46429.1"/>
    </source>
</evidence>
<accession>A0A7M1QWR5</accession>
<proteinExistence type="predicted"/>
<dbReference type="InterPro" id="IPR025445">
    <property type="entry name" value="DUF4191"/>
</dbReference>
<reference evidence="2 3" key="1">
    <citation type="submission" date="2020-10" db="EMBL/GenBank/DDBJ databases">
        <title>Trueperella pecoris sp. nov. isolated from bovine and porcine specimens.</title>
        <authorList>
            <person name="Schoenecker L."/>
            <person name="Schnydrig P."/>
            <person name="Brodard I."/>
            <person name="Thomann A."/>
            <person name="Hemphill A."/>
            <person name="Rodriguez-Campos S."/>
            <person name="Perreten V."/>
            <person name="Jores J."/>
            <person name="Kittl S."/>
        </authorList>
    </citation>
    <scope>NUCLEOTIDE SEQUENCE [LARGE SCALE GENOMIC DNA]</scope>
    <source>
        <strain evidence="2 3">15A0121</strain>
    </source>
</reference>
<name>A0A7M1QWR5_9ACTO</name>
<dbReference type="Proteomes" id="UP000595053">
    <property type="component" value="Chromosome"/>
</dbReference>
<dbReference type="EMBL" id="CP063213">
    <property type="protein sequence ID" value="QOR46429.1"/>
    <property type="molecule type" value="Genomic_DNA"/>
</dbReference>
<dbReference type="Pfam" id="PF13829">
    <property type="entry name" value="DUF4191"/>
    <property type="match status" value="1"/>
</dbReference>
<organism evidence="2 3">
    <name type="scientific">Trueperella pecoris</name>
    <dbReference type="NCBI Taxonomy" id="2733571"/>
    <lineage>
        <taxon>Bacteria</taxon>
        <taxon>Bacillati</taxon>
        <taxon>Actinomycetota</taxon>
        <taxon>Actinomycetes</taxon>
        <taxon>Actinomycetales</taxon>
        <taxon>Actinomycetaceae</taxon>
        <taxon>Trueperella</taxon>
    </lineage>
</organism>
<keyword evidence="3" id="KW-1185">Reference proteome</keyword>
<evidence type="ECO:0000313" key="3">
    <source>
        <dbReference type="Proteomes" id="UP000595053"/>
    </source>
</evidence>
<keyword evidence="1" id="KW-0812">Transmembrane</keyword>
<keyword evidence="1" id="KW-0472">Membrane</keyword>
<dbReference type="AlphaFoldDB" id="A0A7M1QWR5"/>
<feature type="transmembrane region" description="Helical" evidence="1">
    <location>
        <begin position="59"/>
        <end position="80"/>
    </location>
</feature>
<protein>
    <submittedName>
        <fullName evidence="2">DUF4191 domain-containing protein</fullName>
    </submittedName>
</protein>
<keyword evidence="1" id="KW-1133">Transmembrane helix</keyword>
<evidence type="ECO:0000256" key="1">
    <source>
        <dbReference type="SAM" id="Phobius"/>
    </source>
</evidence>
<sequence>MASDKKNKPKKKRWWSYLADAYRVSKNSYPWTIWALIGALAAGLILGVIGGLITKFWFVWIPLGILLGVTFALLVLTQLVRRASYAQIDGMPGAAAAVLGQIKRGWVIEQEPVRFNARTQDMLFRVIGRPGIVLVTEGPADRVNKLISDEKKAIKRVAPSVPVEVIKVGHGENQTPLIKLERALKKLPKAISHEEVAAVTARMNAIQTNALPIPKGIDPLNARPDRRAMRGR</sequence>
<feature type="transmembrane region" description="Helical" evidence="1">
    <location>
        <begin position="31"/>
        <end position="53"/>
    </location>
</feature>
<dbReference type="RefSeq" id="WP_197551657.1">
    <property type="nucleotide sequence ID" value="NZ_CP063213.1"/>
</dbReference>